<evidence type="ECO:0000313" key="2">
    <source>
        <dbReference type="EMBL" id="CAH2285915.1"/>
    </source>
</evidence>
<protein>
    <submittedName>
        <fullName evidence="2">Uncharacterized protein</fullName>
    </submittedName>
</protein>
<dbReference type="Proteomes" id="UP001295444">
    <property type="component" value="Chromosome 04"/>
</dbReference>
<feature type="region of interest" description="Disordered" evidence="1">
    <location>
        <begin position="1"/>
        <end position="63"/>
    </location>
</feature>
<dbReference type="EMBL" id="OW240915">
    <property type="protein sequence ID" value="CAH2285915.1"/>
    <property type="molecule type" value="Genomic_DNA"/>
</dbReference>
<name>A0AAD1S1Q9_PELCU</name>
<gene>
    <name evidence="2" type="ORF">PECUL_23A044316</name>
</gene>
<dbReference type="AlphaFoldDB" id="A0AAD1S1Q9"/>
<evidence type="ECO:0000256" key="1">
    <source>
        <dbReference type="SAM" id="MobiDB-lite"/>
    </source>
</evidence>
<feature type="non-terminal residue" evidence="2">
    <location>
        <position position="63"/>
    </location>
</feature>
<feature type="compositionally biased region" description="Basic and acidic residues" evidence="1">
    <location>
        <begin position="29"/>
        <end position="56"/>
    </location>
</feature>
<sequence>MYGAPALLRRTNSHQGNNGGPPPKNRSRCGPDPRGSARPDRPPWEVENTSREHTQQIKELTQQ</sequence>
<reference evidence="2" key="1">
    <citation type="submission" date="2022-03" db="EMBL/GenBank/DDBJ databases">
        <authorList>
            <person name="Alioto T."/>
            <person name="Alioto T."/>
            <person name="Gomez Garrido J."/>
        </authorList>
    </citation>
    <scope>NUCLEOTIDE SEQUENCE</scope>
</reference>
<keyword evidence="3" id="KW-1185">Reference proteome</keyword>
<evidence type="ECO:0000313" key="3">
    <source>
        <dbReference type="Proteomes" id="UP001295444"/>
    </source>
</evidence>
<proteinExistence type="predicted"/>
<accession>A0AAD1S1Q9</accession>
<organism evidence="2 3">
    <name type="scientific">Pelobates cultripes</name>
    <name type="common">Western spadefoot toad</name>
    <dbReference type="NCBI Taxonomy" id="61616"/>
    <lineage>
        <taxon>Eukaryota</taxon>
        <taxon>Metazoa</taxon>
        <taxon>Chordata</taxon>
        <taxon>Craniata</taxon>
        <taxon>Vertebrata</taxon>
        <taxon>Euteleostomi</taxon>
        <taxon>Amphibia</taxon>
        <taxon>Batrachia</taxon>
        <taxon>Anura</taxon>
        <taxon>Pelobatoidea</taxon>
        <taxon>Pelobatidae</taxon>
        <taxon>Pelobates</taxon>
    </lineage>
</organism>